<evidence type="ECO:0000313" key="2">
    <source>
        <dbReference type="Proteomes" id="UP000315750"/>
    </source>
</evidence>
<dbReference type="EMBL" id="CP036278">
    <property type="protein sequence ID" value="QDU57978.1"/>
    <property type="molecule type" value="Genomic_DNA"/>
</dbReference>
<keyword evidence="2" id="KW-1185">Reference proteome</keyword>
<proteinExistence type="predicted"/>
<dbReference type="Proteomes" id="UP000315750">
    <property type="component" value="Chromosome"/>
</dbReference>
<accession>A0A518ATD2</accession>
<organism evidence="1 2">
    <name type="scientific">Aeoliella mucimassa</name>
    <dbReference type="NCBI Taxonomy" id="2527972"/>
    <lineage>
        <taxon>Bacteria</taxon>
        <taxon>Pseudomonadati</taxon>
        <taxon>Planctomycetota</taxon>
        <taxon>Planctomycetia</taxon>
        <taxon>Pirellulales</taxon>
        <taxon>Lacipirellulaceae</taxon>
        <taxon>Aeoliella</taxon>
    </lineage>
</organism>
<reference evidence="1 2" key="1">
    <citation type="submission" date="2019-02" db="EMBL/GenBank/DDBJ databases">
        <title>Deep-cultivation of Planctomycetes and their phenomic and genomic characterization uncovers novel biology.</title>
        <authorList>
            <person name="Wiegand S."/>
            <person name="Jogler M."/>
            <person name="Boedeker C."/>
            <person name="Pinto D."/>
            <person name="Vollmers J."/>
            <person name="Rivas-Marin E."/>
            <person name="Kohn T."/>
            <person name="Peeters S.H."/>
            <person name="Heuer A."/>
            <person name="Rast P."/>
            <person name="Oberbeckmann S."/>
            <person name="Bunk B."/>
            <person name="Jeske O."/>
            <person name="Meyerdierks A."/>
            <person name="Storesund J.E."/>
            <person name="Kallscheuer N."/>
            <person name="Luecker S."/>
            <person name="Lage O.M."/>
            <person name="Pohl T."/>
            <person name="Merkel B.J."/>
            <person name="Hornburger P."/>
            <person name="Mueller R.-W."/>
            <person name="Bruemmer F."/>
            <person name="Labrenz M."/>
            <person name="Spormann A.M."/>
            <person name="Op den Camp H."/>
            <person name="Overmann J."/>
            <person name="Amann R."/>
            <person name="Jetten M.S.M."/>
            <person name="Mascher T."/>
            <person name="Medema M.H."/>
            <person name="Devos D.P."/>
            <person name="Kaster A.-K."/>
            <person name="Ovreas L."/>
            <person name="Rohde M."/>
            <person name="Galperin M.Y."/>
            <person name="Jogler C."/>
        </authorList>
    </citation>
    <scope>NUCLEOTIDE SEQUENCE [LARGE SCALE GENOMIC DNA]</scope>
    <source>
        <strain evidence="1 2">Pan181</strain>
    </source>
</reference>
<evidence type="ECO:0000313" key="1">
    <source>
        <dbReference type="EMBL" id="QDU57978.1"/>
    </source>
</evidence>
<sequence>MSMDPQEPKAQSVHDYLLYSLSLPERALRSTVGVAGGVVREGANLLVPQAFRSSKSYEIVVQQGLDFLTRDIGGVRSSQPEGESEVVEDFVAKKAVGGFIEMASLATLHLSPALLLAIVSDVAYGSQTYLKELAIELKREGVIDENSTIDHANDLLDAIRESSAVGAKVFDTPPLSVDGMTEAIQTTTAAVRKIDPTKVLPAAEIERLWREMHEVSRGEEVSLLEVSGAMTLHTLDRLGKVGQGAISGFTIAGTLLDRHVIDHYETALTDIHQRGYYNTLAEVSRPYISAVWENFSTDRRTITEELLDGTLVGQAASSVRRWFGMSPAADTPENTPPAV</sequence>
<dbReference type="KEGG" id="amuc:Pan181_42030"/>
<protein>
    <submittedName>
        <fullName evidence="1">Uncharacterized protein</fullName>
    </submittedName>
</protein>
<gene>
    <name evidence="1" type="ORF">Pan181_42030</name>
</gene>
<dbReference type="AlphaFoldDB" id="A0A518ATD2"/>
<name>A0A518ATD2_9BACT</name>